<accession>A0A512AAN6</accession>
<keyword evidence="1" id="KW-0472">Membrane</keyword>
<dbReference type="AlphaFoldDB" id="A0A512AAN6"/>
<evidence type="ECO:0000313" key="3">
    <source>
        <dbReference type="Proteomes" id="UP000321868"/>
    </source>
</evidence>
<reference evidence="2 3" key="1">
    <citation type="submission" date="2019-07" db="EMBL/GenBank/DDBJ databases">
        <title>Whole genome shotgun sequence of Streptococcus oligofermentans NBRC 106105.</title>
        <authorList>
            <person name="Hosoyama A."/>
            <person name="Uohara A."/>
            <person name="Ohji S."/>
            <person name="Ichikawa N."/>
        </authorList>
    </citation>
    <scope>NUCLEOTIDE SEQUENCE [LARGE SCALE GENOMIC DNA]</scope>
    <source>
        <strain evidence="2 3">NBRC 106105</strain>
    </source>
</reference>
<keyword evidence="1" id="KW-1133">Transmembrane helix</keyword>
<name>A0A512AAN6_STRCR</name>
<evidence type="ECO:0008006" key="4">
    <source>
        <dbReference type="Google" id="ProtNLM"/>
    </source>
</evidence>
<dbReference type="Proteomes" id="UP000321868">
    <property type="component" value="Unassembled WGS sequence"/>
</dbReference>
<evidence type="ECO:0000256" key="1">
    <source>
        <dbReference type="SAM" id="Phobius"/>
    </source>
</evidence>
<evidence type="ECO:0000313" key="2">
    <source>
        <dbReference type="EMBL" id="GEN96757.1"/>
    </source>
</evidence>
<organism evidence="2 3">
    <name type="scientific">Streptococcus cristatus</name>
    <dbReference type="NCBI Taxonomy" id="45634"/>
    <lineage>
        <taxon>Bacteria</taxon>
        <taxon>Bacillati</taxon>
        <taxon>Bacillota</taxon>
        <taxon>Bacilli</taxon>
        <taxon>Lactobacillales</taxon>
        <taxon>Streptococcaceae</taxon>
        <taxon>Streptococcus</taxon>
    </lineage>
</organism>
<dbReference type="EMBL" id="BJYQ01000045">
    <property type="protein sequence ID" value="GEN96757.1"/>
    <property type="molecule type" value="Genomic_DNA"/>
</dbReference>
<sequence length="498" mass="54977">MLDEQSRDNVLEQSIAAYVDYLNSIRLSDLLHSLDMILVNETNKLSDLATRTANALSNLDLAKLEIENLISNNRGGDTGAHGFIAEFAETGIRNARDVFEGLQKSIILLNDNGAADILLQGNEVQMKFYSNILEEIKQASRYENMIMMFPKDHVEVIEKIMSGAKTVEYNGNRLSLSQINKIKQAIENESNLRGSRYNEWLRPSLLRYRDVQKGTINQTLSGEVDAINKQAFQQELDIKNKANKEKSVAYQKSQPTFAEASKVAGVGAAVQGGLNLAIFIYRKHNDGKDIWDFDANDWQQCGISTANGAIKGGVSGFAIYGLTNVCHLAAPSAGAIVSGTFGLSTAIVKYRNGDIDTDDFINLVTLNSLDATGAAIGAAIGQSLIPIPVIGALIGSIVATTALSLGKDMLNKHERSVILSYQRDVNDYINRLDIKFKKQLDKLMSLYHELGELQEYAFDYNLNLSLRFISSIDMAKKIGVPETKILKNIDEIDDYFLS</sequence>
<dbReference type="OrthoDB" id="9125539at2"/>
<gene>
    <name evidence="2" type="ORF">SOL01_06310</name>
</gene>
<dbReference type="RefSeq" id="WP_015605085.1">
    <property type="nucleotide sequence ID" value="NZ_BJYQ01000045.1"/>
</dbReference>
<keyword evidence="1" id="KW-0812">Transmembrane</keyword>
<comment type="caution">
    <text evidence="2">The sequence shown here is derived from an EMBL/GenBank/DDBJ whole genome shotgun (WGS) entry which is preliminary data.</text>
</comment>
<proteinExistence type="predicted"/>
<feature type="transmembrane region" description="Helical" evidence="1">
    <location>
        <begin position="384"/>
        <end position="405"/>
    </location>
</feature>
<protein>
    <recommendedName>
        <fullName evidence="4">LXG domain-containing protein</fullName>
    </recommendedName>
</protein>